<evidence type="ECO:0000256" key="1">
    <source>
        <dbReference type="ARBA" id="ARBA00004123"/>
    </source>
</evidence>
<feature type="region of interest" description="Disordered" evidence="4">
    <location>
        <begin position="203"/>
        <end position="226"/>
    </location>
</feature>
<keyword evidence="2" id="KW-0862">Zinc</keyword>
<accession>A0A1D2VHY8</accession>
<evidence type="ECO:0000313" key="6">
    <source>
        <dbReference type="EMBL" id="ODV61232.1"/>
    </source>
</evidence>
<sequence>INRKDYIQYDLSEIKDTNGGFIIDKSELDNGKKTLEEWTKENQNITFLNKNDNNELPKFPIDIDSAPKCEDCSSILIDEEFLKIYKCKVCKNCKKKNPDRYSLLTKTECKQDYFLTESELNDVDILPRKEKDNPHYKYNKMKLYLRYQVEEFAFKKWGGEDGLDKEWVRREEVKNIKKSKEFEKKLLEIRKRTRAEEFTRRFKAREGASEHQHDWSQAFGGNGDDEKYEENMIRRKCKICGLETEEIIF</sequence>
<dbReference type="InterPro" id="IPR022656">
    <property type="entry name" value="XPA_C"/>
</dbReference>
<dbReference type="GO" id="GO:0000715">
    <property type="term" value="P:nucleotide-excision repair, DNA damage recognition"/>
    <property type="evidence" value="ECO:0007669"/>
    <property type="project" value="EnsemblFungi"/>
</dbReference>
<dbReference type="GO" id="GO:1901255">
    <property type="term" value="P:nucleotide-excision repair involved in interstrand cross-link repair"/>
    <property type="evidence" value="ECO:0007669"/>
    <property type="project" value="EnsemblFungi"/>
</dbReference>
<feature type="non-terminal residue" evidence="6">
    <location>
        <position position="1"/>
    </location>
</feature>
<dbReference type="SUPFAM" id="SSF46955">
    <property type="entry name" value="Putative DNA-binding domain"/>
    <property type="match status" value="1"/>
</dbReference>
<evidence type="ECO:0000256" key="3">
    <source>
        <dbReference type="ARBA" id="ARBA00023242"/>
    </source>
</evidence>
<feature type="domain" description="XPA C-terminal" evidence="5">
    <location>
        <begin position="100"/>
        <end position="149"/>
    </location>
</feature>
<keyword evidence="3" id="KW-0539">Nucleus</keyword>
<name>A0A1D2VHY8_9ASCO</name>
<reference evidence="7" key="1">
    <citation type="submission" date="2016-05" db="EMBL/GenBank/DDBJ databases">
        <title>Comparative genomics of biotechnologically important yeasts.</title>
        <authorList>
            <consortium name="DOE Joint Genome Institute"/>
            <person name="Riley R."/>
            <person name="Haridas S."/>
            <person name="Wolfe K.H."/>
            <person name="Lopes M.R."/>
            <person name="Hittinger C.T."/>
            <person name="Goker M."/>
            <person name="Salamov A."/>
            <person name="Wisecaver J."/>
            <person name="Long T.M."/>
            <person name="Aerts A.L."/>
            <person name="Barry K."/>
            <person name="Choi C."/>
            <person name="Clum A."/>
            <person name="Coughlan A.Y."/>
            <person name="Deshpande S."/>
            <person name="Douglass A.P."/>
            <person name="Hanson S.J."/>
            <person name="Klenk H.-P."/>
            <person name="Labutti K."/>
            <person name="Lapidus A."/>
            <person name="Lindquist E."/>
            <person name="Lipzen A."/>
            <person name="Meier-Kolthoff J.P."/>
            <person name="Ohm R.A."/>
            <person name="Otillar R.P."/>
            <person name="Pangilinan J."/>
            <person name="Peng Y."/>
            <person name="Rokas A."/>
            <person name="Rosa C.A."/>
            <person name="Scheuner C."/>
            <person name="Sibirny A.A."/>
            <person name="Slot J.C."/>
            <person name="Stielow J.B."/>
            <person name="Sun H."/>
            <person name="Kurtzman C.P."/>
            <person name="Blackwell M."/>
            <person name="Grigoriev I.V."/>
            <person name="Jeffries T.W."/>
        </authorList>
    </citation>
    <scope>NUCLEOTIDE SEQUENCE [LARGE SCALE GENOMIC DNA]</scope>
    <source>
        <strain evidence="7">DSM 1968</strain>
    </source>
</reference>
<dbReference type="NCBIfam" id="TIGR00598">
    <property type="entry name" value="rad14"/>
    <property type="match status" value="1"/>
</dbReference>
<dbReference type="FunCoup" id="A0A1D2VHY8">
    <property type="interactions" value="98"/>
</dbReference>
<dbReference type="EMBL" id="KV454480">
    <property type="protein sequence ID" value="ODV61232.1"/>
    <property type="molecule type" value="Genomic_DNA"/>
</dbReference>
<dbReference type="GO" id="GO:0006284">
    <property type="term" value="P:base-excision repair"/>
    <property type="evidence" value="ECO:0007669"/>
    <property type="project" value="TreeGrafter"/>
</dbReference>
<dbReference type="GeneID" id="30964178"/>
<evidence type="ECO:0000313" key="7">
    <source>
        <dbReference type="Proteomes" id="UP000095038"/>
    </source>
</evidence>
<dbReference type="Proteomes" id="UP000095038">
    <property type="component" value="Unassembled WGS sequence"/>
</dbReference>
<dbReference type="GO" id="GO:0008270">
    <property type="term" value="F:zinc ion binding"/>
    <property type="evidence" value="ECO:0007669"/>
    <property type="project" value="EnsemblFungi"/>
</dbReference>
<organism evidence="6 7">
    <name type="scientific">Ascoidea rubescens DSM 1968</name>
    <dbReference type="NCBI Taxonomy" id="1344418"/>
    <lineage>
        <taxon>Eukaryota</taxon>
        <taxon>Fungi</taxon>
        <taxon>Dikarya</taxon>
        <taxon>Ascomycota</taxon>
        <taxon>Saccharomycotina</taxon>
        <taxon>Saccharomycetes</taxon>
        <taxon>Ascoideaceae</taxon>
        <taxon>Ascoidea</taxon>
    </lineage>
</organism>
<dbReference type="GO" id="GO:0000110">
    <property type="term" value="C:nucleotide-excision repair factor 1 complex"/>
    <property type="evidence" value="ECO:0007669"/>
    <property type="project" value="EnsemblFungi"/>
</dbReference>
<evidence type="ECO:0000256" key="2">
    <source>
        <dbReference type="ARBA" id="ARBA00022833"/>
    </source>
</evidence>
<dbReference type="STRING" id="1344418.A0A1D2VHY8"/>
<protein>
    <submittedName>
        <fullName evidence="6">DNA repair protein</fullName>
    </submittedName>
</protein>
<keyword evidence="7" id="KW-1185">Reference proteome</keyword>
<dbReference type="GO" id="GO:0003684">
    <property type="term" value="F:damaged DNA binding"/>
    <property type="evidence" value="ECO:0007669"/>
    <property type="project" value="EnsemblFungi"/>
</dbReference>
<dbReference type="PANTHER" id="PTHR10142:SF0">
    <property type="entry name" value="DNA REPAIR PROTEIN COMPLEMENTING XP-A CELLS"/>
    <property type="match status" value="1"/>
</dbReference>
<dbReference type="AlphaFoldDB" id="A0A1D2VHY8"/>
<gene>
    <name evidence="6" type="ORF">ASCRUDRAFT_34700</name>
</gene>
<dbReference type="GO" id="GO:0070914">
    <property type="term" value="P:UV-damage excision repair"/>
    <property type="evidence" value="ECO:0007669"/>
    <property type="project" value="EnsemblFungi"/>
</dbReference>
<feature type="compositionally biased region" description="Basic and acidic residues" evidence="4">
    <location>
        <begin position="203"/>
        <end position="214"/>
    </location>
</feature>
<dbReference type="RefSeq" id="XP_020047539.1">
    <property type="nucleotide sequence ID" value="XM_020190542.1"/>
</dbReference>
<dbReference type="PANTHER" id="PTHR10142">
    <property type="entry name" value="DNA REPAIR PROTEIN COMPLEMENTING XP-A CELLS"/>
    <property type="match status" value="1"/>
</dbReference>
<comment type="subcellular location">
    <subcellularLocation>
        <location evidence="1">Nucleus</location>
    </subcellularLocation>
</comment>
<proteinExistence type="predicted"/>
<dbReference type="Pfam" id="PF05181">
    <property type="entry name" value="XPA_C"/>
    <property type="match status" value="1"/>
</dbReference>
<evidence type="ECO:0000256" key="4">
    <source>
        <dbReference type="SAM" id="MobiDB-lite"/>
    </source>
</evidence>
<evidence type="ECO:0000259" key="5">
    <source>
        <dbReference type="Pfam" id="PF05181"/>
    </source>
</evidence>
<dbReference type="InterPro" id="IPR000465">
    <property type="entry name" value="XPA/RAD14"/>
</dbReference>
<dbReference type="InterPro" id="IPR037129">
    <property type="entry name" value="XPA_sf"/>
</dbReference>
<dbReference type="Gene3D" id="3.90.530.10">
    <property type="entry name" value="XPA C-terminal domain"/>
    <property type="match status" value="1"/>
</dbReference>
<dbReference type="InterPro" id="IPR009061">
    <property type="entry name" value="DNA-bd_dom_put_sf"/>
</dbReference>
<dbReference type="InParanoid" id="A0A1D2VHY8"/>
<dbReference type="OrthoDB" id="5368863at2759"/>